<feature type="compositionally biased region" description="Acidic residues" evidence="1">
    <location>
        <begin position="102"/>
        <end position="111"/>
    </location>
</feature>
<name>A0A8K0PCU1_9PEZI</name>
<feature type="compositionally biased region" description="Basic and acidic residues" evidence="1">
    <location>
        <begin position="55"/>
        <end position="69"/>
    </location>
</feature>
<dbReference type="Proteomes" id="UP000809789">
    <property type="component" value="Unassembled WGS sequence"/>
</dbReference>
<feature type="compositionally biased region" description="Basic residues" evidence="1">
    <location>
        <begin position="87"/>
        <end position="97"/>
    </location>
</feature>
<evidence type="ECO:0000313" key="3">
    <source>
        <dbReference type="Proteomes" id="UP000809789"/>
    </source>
</evidence>
<sequence>MTLTFTEREMELLKNGMLCANGRIDIDMEKFAEMSGLPAASARAAWNKLLRKITAKKDTGGNNDEEGKPKKAPKGQKAASTPTTPKSGKKGGRGKKTKRDEDAGDAAEENESPSVKRTKVEAEEDTDDAVVKGEPDE</sequence>
<proteinExistence type="predicted"/>
<keyword evidence="3" id="KW-1185">Reference proteome</keyword>
<dbReference type="EMBL" id="JAESVG020000008">
    <property type="protein sequence ID" value="KAG8624946.1"/>
    <property type="molecule type" value="Genomic_DNA"/>
</dbReference>
<evidence type="ECO:0000256" key="1">
    <source>
        <dbReference type="SAM" id="MobiDB-lite"/>
    </source>
</evidence>
<accession>A0A8K0PCU1</accession>
<dbReference type="OrthoDB" id="5403747at2759"/>
<comment type="caution">
    <text evidence="2">The sequence shown here is derived from an EMBL/GenBank/DDBJ whole genome shotgun (WGS) entry which is preliminary data.</text>
</comment>
<feature type="region of interest" description="Disordered" evidence="1">
    <location>
        <begin position="54"/>
        <end position="137"/>
    </location>
</feature>
<gene>
    <name evidence="2" type="ORF">KVT40_006697</name>
</gene>
<reference evidence="2" key="1">
    <citation type="submission" date="2021-07" db="EMBL/GenBank/DDBJ databases">
        <title>Elsinoe batatas strain:CRI-CJ2 Genome sequencing and assembly.</title>
        <authorList>
            <person name="Huang L."/>
        </authorList>
    </citation>
    <scope>NUCLEOTIDE SEQUENCE</scope>
    <source>
        <strain evidence="2">CRI-CJ2</strain>
    </source>
</reference>
<evidence type="ECO:0000313" key="2">
    <source>
        <dbReference type="EMBL" id="KAG8624946.1"/>
    </source>
</evidence>
<dbReference type="AlphaFoldDB" id="A0A8K0PCU1"/>
<organism evidence="2 3">
    <name type="scientific">Elsinoe batatas</name>
    <dbReference type="NCBI Taxonomy" id="2601811"/>
    <lineage>
        <taxon>Eukaryota</taxon>
        <taxon>Fungi</taxon>
        <taxon>Dikarya</taxon>
        <taxon>Ascomycota</taxon>
        <taxon>Pezizomycotina</taxon>
        <taxon>Dothideomycetes</taxon>
        <taxon>Dothideomycetidae</taxon>
        <taxon>Myriangiales</taxon>
        <taxon>Elsinoaceae</taxon>
        <taxon>Elsinoe</taxon>
    </lineage>
</organism>
<feature type="compositionally biased region" description="Low complexity" evidence="1">
    <location>
        <begin position="75"/>
        <end position="86"/>
    </location>
</feature>
<protein>
    <submittedName>
        <fullName evidence="2">Uncharacterized protein</fullName>
    </submittedName>
</protein>